<dbReference type="SUPFAM" id="SSF102114">
    <property type="entry name" value="Radical SAM enzymes"/>
    <property type="match status" value="1"/>
</dbReference>
<dbReference type="EMBL" id="CP007139">
    <property type="protein sequence ID" value="AIE85173.1"/>
    <property type="molecule type" value="Genomic_DNA"/>
</dbReference>
<dbReference type="HOGENOM" id="CLU_033144_2_1_0"/>
<dbReference type="PROSITE" id="PS51918">
    <property type="entry name" value="RADICAL_SAM"/>
    <property type="match status" value="1"/>
</dbReference>
<dbReference type="PIRSF" id="PIRSF005963">
    <property type="entry name" value="Lipoyl_synth"/>
    <property type="match status" value="1"/>
</dbReference>
<dbReference type="NCBIfam" id="NF004019">
    <property type="entry name" value="PRK05481.1"/>
    <property type="match status" value="1"/>
</dbReference>
<feature type="binding site" evidence="9">
    <location>
        <position position="61"/>
    </location>
    <ligand>
        <name>[4Fe-4S] cluster</name>
        <dbReference type="ChEBI" id="CHEBI:49883"/>
        <label>2</label>
        <note>4Fe-4S-S-AdoMet</note>
    </ligand>
</feature>
<proteinExistence type="inferred from homology"/>
<evidence type="ECO:0000313" key="11">
    <source>
        <dbReference type="EMBL" id="AIE85173.1"/>
    </source>
</evidence>
<dbReference type="SMART" id="SM00729">
    <property type="entry name" value="Elp3"/>
    <property type="match status" value="1"/>
</dbReference>
<dbReference type="FunFam" id="3.20.20.70:FF:000040">
    <property type="entry name" value="Lipoyl synthase"/>
    <property type="match status" value="1"/>
</dbReference>
<keyword evidence="2 9" id="KW-0963">Cytoplasm</keyword>
<evidence type="ECO:0000313" key="12">
    <source>
        <dbReference type="Proteomes" id="UP000027982"/>
    </source>
</evidence>
<sequence>MTQRLPEWLTIRLPRPDTIKEVEGMMRAKNLHTVCESARCPNLPECWSKKTATFMILGDTCTRSCGFCAIKVGRGLTVDQDEPQNVAQVSKDLGLKHIVVTSVARDDLADEGSSQFAETIRLIHAANPLTIVEVLTPDFKAKRWCIKNVTDAHPEIYNHNIETIERLHTVVRPQAKYGRSLDVLRTVKELDPSIYTKSGIMLGLGETRDEVIRTLRDLREAGVDAVTIGQYLRPTMRHLPVNDFVHPNEFKEYEQIGEEMGFAFVASGPFIRSSYNAIEFSKKVMAERLARMDEPAAVG</sequence>
<dbReference type="NCBIfam" id="NF009544">
    <property type="entry name" value="PRK12928.1"/>
    <property type="match status" value="1"/>
</dbReference>
<evidence type="ECO:0000256" key="3">
    <source>
        <dbReference type="ARBA" id="ARBA00022679"/>
    </source>
</evidence>
<evidence type="ECO:0000256" key="9">
    <source>
        <dbReference type="HAMAP-Rule" id="MF_00206"/>
    </source>
</evidence>
<reference evidence="11 12" key="1">
    <citation type="journal article" date="2014" name="PLoS ONE">
        <title>The first complete genome sequence of the class fimbriimonadia in the phylum armatimonadetes.</title>
        <authorList>
            <person name="Hu Z.Y."/>
            <person name="Wang Y.Z."/>
            <person name="Im W.T."/>
            <person name="Wang S.Y."/>
            <person name="Zhao G.P."/>
            <person name="Zheng H.J."/>
            <person name="Quan Z.X."/>
        </authorList>
    </citation>
    <scope>NUCLEOTIDE SEQUENCE [LARGE SCALE GENOMIC DNA]</scope>
    <source>
        <strain evidence="11">Gsoil 348</strain>
    </source>
</reference>
<dbReference type="InterPro" id="IPR007197">
    <property type="entry name" value="rSAM"/>
</dbReference>
<feature type="binding site" evidence="9">
    <location>
        <position position="46"/>
    </location>
    <ligand>
        <name>[4Fe-4S] cluster</name>
        <dbReference type="ChEBI" id="CHEBI:49883"/>
        <label>1</label>
    </ligand>
</feature>
<keyword evidence="5 9" id="KW-0479">Metal-binding</keyword>
<dbReference type="InterPro" id="IPR013785">
    <property type="entry name" value="Aldolase_TIM"/>
</dbReference>
<dbReference type="SFLD" id="SFLDG01058">
    <property type="entry name" value="lipoyl_synthase_like"/>
    <property type="match status" value="1"/>
</dbReference>
<dbReference type="Gene3D" id="3.20.20.70">
    <property type="entry name" value="Aldolase class I"/>
    <property type="match status" value="1"/>
</dbReference>
<evidence type="ECO:0000256" key="5">
    <source>
        <dbReference type="ARBA" id="ARBA00022723"/>
    </source>
</evidence>
<evidence type="ECO:0000256" key="8">
    <source>
        <dbReference type="ARBA" id="ARBA00047326"/>
    </source>
</evidence>
<comment type="subcellular location">
    <subcellularLocation>
        <location evidence="9">Cytoplasm</location>
    </subcellularLocation>
</comment>
<evidence type="ECO:0000259" key="10">
    <source>
        <dbReference type="PROSITE" id="PS51918"/>
    </source>
</evidence>
<comment type="catalytic activity">
    <reaction evidence="8 9">
        <text>[[Fe-S] cluster scaffold protein carrying a second [4Fe-4S](2+) cluster] + N(6)-octanoyl-L-lysyl-[protein] + 2 oxidized [2Fe-2S]-[ferredoxin] + 2 S-adenosyl-L-methionine + 4 H(+) = [[Fe-S] cluster scaffold protein] + N(6)-[(R)-dihydrolipoyl]-L-lysyl-[protein] + 4 Fe(3+) + 2 hydrogen sulfide + 2 5'-deoxyadenosine + 2 L-methionine + 2 reduced [2Fe-2S]-[ferredoxin]</text>
        <dbReference type="Rhea" id="RHEA:16585"/>
        <dbReference type="Rhea" id="RHEA-COMP:9928"/>
        <dbReference type="Rhea" id="RHEA-COMP:10000"/>
        <dbReference type="Rhea" id="RHEA-COMP:10001"/>
        <dbReference type="Rhea" id="RHEA-COMP:10475"/>
        <dbReference type="Rhea" id="RHEA-COMP:14568"/>
        <dbReference type="Rhea" id="RHEA-COMP:14569"/>
        <dbReference type="ChEBI" id="CHEBI:15378"/>
        <dbReference type="ChEBI" id="CHEBI:17319"/>
        <dbReference type="ChEBI" id="CHEBI:29034"/>
        <dbReference type="ChEBI" id="CHEBI:29919"/>
        <dbReference type="ChEBI" id="CHEBI:33722"/>
        <dbReference type="ChEBI" id="CHEBI:33737"/>
        <dbReference type="ChEBI" id="CHEBI:33738"/>
        <dbReference type="ChEBI" id="CHEBI:57844"/>
        <dbReference type="ChEBI" id="CHEBI:59789"/>
        <dbReference type="ChEBI" id="CHEBI:78809"/>
        <dbReference type="ChEBI" id="CHEBI:83100"/>
        <dbReference type="EC" id="2.8.1.8"/>
    </reaction>
</comment>
<keyword evidence="4 9" id="KW-0949">S-adenosyl-L-methionine</keyword>
<evidence type="ECO:0000256" key="2">
    <source>
        <dbReference type="ARBA" id="ARBA00022490"/>
    </source>
</evidence>
<dbReference type="PANTHER" id="PTHR10949">
    <property type="entry name" value="LIPOYL SYNTHASE"/>
    <property type="match status" value="1"/>
</dbReference>
<dbReference type="InterPro" id="IPR006638">
    <property type="entry name" value="Elp3/MiaA/NifB-like_rSAM"/>
</dbReference>
<feature type="binding site" evidence="9">
    <location>
        <position position="40"/>
    </location>
    <ligand>
        <name>[4Fe-4S] cluster</name>
        <dbReference type="ChEBI" id="CHEBI:49883"/>
        <label>1</label>
    </ligand>
</feature>
<comment type="cofactor">
    <cofactor evidence="9">
        <name>[4Fe-4S] cluster</name>
        <dbReference type="ChEBI" id="CHEBI:49883"/>
    </cofactor>
    <text evidence="9">Binds 2 [4Fe-4S] clusters per subunit. One cluster is coordinated with 3 cysteines and an exchangeable S-adenosyl-L-methionine.</text>
</comment>
<dbReference type="HAMAP" id="MF_00206">
    <property type="entry name" value="Lipoyl_synth"/>
    <property type="match status" value="1"/>
</dbReference>
<dbReference type="RefSeq" id="WP_025226238.1">
    <property type="nucleotide sequence ID" value="NZ_CP007139.1"/>
</dbReference>
<dbReference type="EC" id="2.8.1.8" evidence="9"/>
<dbReference type="UniPathway" id="UPA00538">
    <property type="reaction ID" value="UER00593"/>
</dbReference>
<dbReference type="GO" id="GO:0005737">
    <property type="term" value="C:cytoplasm"/>
    <property type="evidence" value="ECO:0007669"/>
    <property type="project" value="UniProtKB-SubCell"/>
</dbReference>
<dbReference type="InterPro" id="IPR031691">
    <property type="entry name" value="LIAS_N"/>
</dbReference>
<dbReference type="GO" id="GO:0016992">
    <property type="term" value="F:lipoate synthase activity"/>
    <property type="evidence" value="ECO:0007669"/>
    <property type="project" value="UniProtKB-UniRule"/>
</dbReference>
<evidence type="ECO:0000256" key="6">
    <source>
        <dbReference type="ARBA" id="ARBA00023004"/>
    </source>
</evidence>
<dbReference type="Proteomes" id="UP000027982">
    <property type="component" value="Chromosome"/>
</dbReference>
<protein>
    <recommendedName>
        <fullName evidence="9">Lipoyl synthase</fullName>
        <ecNumber evidence="9">2.8.1.8</ecNumber>
    </recommendedName>
    <alternativeName>
        <fullName evidence="9">Lip-syn</fullName>
        <shortName evidence="9">LS</shortName>
    </alternativeName>
    <alternativeName>
        <fullName evidence="9">Lipoate synthase</fullName>
    </alternativeName>
    <alternativeName>
        <fullName evidence="9">Lipoic acid synthase</fullName>
    </alternativeName>
    <alternativeName>
        <fullName evidence="9">Sulfur insertion protein LipA</fullName>
    </alternativeName>
</protein>
<dbReference type="OrthoDB" id="9787898at2"/>
<keyword evidence="1 9" id="KW-0004">4Fe-4S</keyword>
<keyword evidence="12" id="KW-1185">Reference proteome</keyword>
<feature type="binding site" evidence="9">
    <location>
        <position position="274"/>
    </location>
    <ligand>
        <name>[4Fe-4S] cluster</name>
        <dbReference type="ChEBI" id="CHEBI:49883"/>
        <label>1</label>
    </ligand>
</feature>
<feature type="binding site" evidence="9">
    <location>
        <position position="35"/>
    </location>
    <ligand>
        <name>[4Fe-4S] cluster</name>
        <dbReference type="ChEBI" id="CHEBI:49883"/>
        <label>1</label>
    </ligand>
</feature>
<dbReference type="PANTHER" id="PTHR10949:SF0">
    <property type="entry name" value="LIPOYL SYNTHASE, MITOCHONDRIAL"/>
    <property type="match status" value="1"/>
</dbReference>
<dbReference type="Pfam" id="PF04055">
    <property type="entry name" value="Radical_SAM"/>
    <property type="match status" value="1"/>
</dbReference>
<comment type="pathway">
    <text evidence="9">Protein modification; protein lipoylation via endogenous pathway; protein N(6)-(lipoyl)lysine from octanoyl-[acyl-carrier-protein]: step 2/2.</text>
</comment>
<feature type="domain" description="Radical SAM core" evidence="10">
    <location>
        <begin position="47"/>
        <end position="263"/>
    </location>
</feature>
<keyword evidence="6 9" id="KW-0408">Iron</keyword>
<dbReference type="GO" id="GO:0046872">
    <property type="term" value="F:metal ion binding"/>
    <property type="evidence" value="ECO:0007669"/>
    <property type="project" value="UniProtKB-KW"/>
</dbReference>
<dbReference type="Pfam" id="PF16881">
    <property type="entry name" value="LIAS_N"/>
    <property type="match status" value="1"/>
</dbReference>
<evidence type="ECO:0000256" key="4">
    <source>
        <dbReference type="ARBA" id="ARBA00022691"/>
    </source>
</evidence>
<keyword evidence="7 9" id="KW-0411">Iron-sulfur</keyword>
<dbReference type="InterPro" id="IPR003698">
    <property type="entry name" value="Lipoyl_synth"/>
</dbReference>
<dbReference type="CDD" id="cd01335">
    <property type="entry name" value="Radical_SAM"/>
    <property type="match status" value="1"/>
</dbReference>
<evidence type="ECO:0000256" key="1">
    <source>
        <dbReference type="ARBA" id="ARBA00022485"/>
    </source>
</evidence>
<feature type="binding site" evidence="9">
    <location>
        <position position="65"/>
    </location>
    <ligand>
        <name>[4Fe-4S] cluster</name>
        <dbReference type="ChEBI" id="CHEBI:49883"/>
        <label>2</label>
        <note>4Fe-4S-S-AdoMet</note>
    </ligand>
</feature>
<organism evidence="11 12">
    <name type="scientific">Fimbriimonas ginsengisoli Gsoil 348</name>
    <dbReference type="NCBI Taxonomy" id="661478"/>
    <lineage>
        <taxon>Bacteria</taxon>
        <taxon>Bacillati</taxon>
        <taxon>Armatimonadota</taxon>
        <taxon>Fimbriimonadia</taxon>
        <taxon>Fimbriimonadales</taxon>
        <taxon>Fimbriimonadaceae</taxon>
        <taxon>Fimbriimonas</taxon>
    </lineage>
</organism>
<dbReference type="GO" id="GO:0051539">
    <property type="term" value="F:4 iron, 4 sulfur cluster binding"/>
    <property type="evidence" value="ECO:0007669"/>
    <property type="project" value="UniProtKB-UniRule"/>
</dbReference>
<dbReference type="STRING" id="661478.OP10G_1805"/>
<dbReference type="AlphaFoldDB" id="A0A068NNP1"/>
<comment type="similarity">
    <text evidence="9">Belongs to the radical SAM superfamily. Lipoyl synthase family.</text>
</comment>
<name>A0A068NNP1_FIMGI</name>
<dbReference type="InterPro" id="IPR058240">
    <property type="entry name" value="rSAM_sf"/>
</dbReference>
<evidence type="ECO:0000256" key="7">
    <source>
        <dbReference type="ARBA" id="ARBA00023014"/>
    </source>
</evidence>
<accession>A0A068NNP1</accession>
<dbReference type="NCBIfam" id="TIGR00510">
    <property type="entry name" value="lipA"/>
    <property type="match status" value="1"/>
</dbReference>
<dbReference type="eggNOG" id="COG0320">
    <property type="taxonomic scope" value="Bacteria"/>
</dbReference>
<dbReference type="GO" id="GO:0009249">
    <property type="term" value="P:protein lipoylation"/>
    <property type="evidence" value="ECO:0007669"/>
    <property type="project" value="UniProtKB-UniRule"/>
</dbReference>
<feature type="binding site" evidence="9">
    <location>
        <position position="68"/>
    </location>
    <ligand>
        <name>[4Fe-4S] cluster</name>
        <dbReference type="ChEBI" id="CHEBI:49883"/>
        <label>2</label>
        <note>4Fe-4S-S-AdoMet</note>
    </ligand>
</feature>
<keyword evidence="3 9" id="KW-0808">Transferase</keyword>
<gene>
    <name evidence="9" type="primary">lipA</name>
    <name evidence="11" type="ORF">OP10G_1805</name>
</gene>
<dbReference type="KEGG" id="fgi:OP10G_1805"/>
<comment type="function">
    <text evidence="9">Catalyzes the radical-mediated insertion of two sulfur atoms into the C-6 and C-8 positions of the octanoyl moiety bound to the lipoyl domains of lipoate-dependent enzymes, thereby converting the octanoylated domains into lipoylated derivatives.</text>
</comment>
<dbReference type="SFLD" id="SFLDS00029">
    <property type="entry name" value="Radical_SAM"/>
    <property type="match status" value="1"/>
</dbReference>
<dbReference type="SFLD" id="SFLDF00271">
    <property type="entry name" value="lipoyl_synthase"/>
    <property type="match status" value="1"/>
</dbReference>